<evidence type="ECO:0000256" key="12">
    <source>
        <dbReference type="ARBA" id="ARBA00048573"/>
    </source>
</evidence>
<dbReference type="GO" id="GO:0005829">
    <property type="term" value="C:cytosol"/>
    <property type="evidence" value="ECO:0007669"/>
    <property type="project" value="UniProtKB-ARBA"/>
</dbReference>
<dbReference type="NCBIfam" id="TIGR00499">
    <property type="entry name" value="lysS_bact"/>
    <property type="match status" value="1"/>
</dbReference>
<evidence type="ECO:0000256" key="6">
    <source>
        <dbReference type="ARBA" id="ARBA00022723"/>
    </source>
</evidence>
<dbReference type="AlphaFoldDB" id="A0A5B8RU17"/>
<dbReference type="Proteomes" id="UP000321199">
    <property type="component" value="Chromosome"/>
</dbReference>
<dbReference type="SUPFAM" id="SSF50249">
    <property type="entry name" value="Nucleic acid-binding proteins"/>
    <property type="match status" value="1"/>
</dbReference>
<dbReference type="InterPro" id="IPR006195">
    <property type="entry name" value="aa-tRNA-synth_II"/>
</dbReference>
<dbReference type="HAMAP" id="MF_00252">
    <property type="entry name" value="Lys_tRNA_synth_class2"/>
    <property type="match status" value="1"/>
</dbReference>
<keyword evidence="17" id="KW-1185">Reference proteome</keyword>
<dbReference type="Pfam" id="PF00152">
    <property type="entry name" value="tRNA-synt_2"/>
    <property type="match status" value="1"/>
</dbReference>
<feature type="domain" description="Aminoacyl-transfer RNA synthetases class-II family profile" evidence="15">
    <location>
        <begin position="203"/>
        <end position="510"/>
    </location>
</feature>
<keyword evidence="5 13" id="KW-0436">Ligase</keyword>
<evidence type="ECO:0000256" key="10">
    <source>
        <dbReference type="ARBA" id="ARBA00022917"/>
    </source>
</evidence>
<feature type="binding site" evidence="13">
    <location>
        <position position="433"/>
    </location>
    <ligand>
        <name>Mg(2+)</name>
        <dbReference type="ChEBI" id="CHEBI:18420"/>
        <label>1</label>
    </ligand>
</feature>
<evidence type="ECO:0000313" key="16">
    <source>
        <dbReference type="EMBL" id="QEA12164.1"/>
    </source>
</evidence>
<feature type="binding site" evidence="13">
    <location>
        <position position="426"/>
    </location>
    <ligand>
        <name>Mg(2+)</name>
        <dbReference type="ChEBI" id="CHEBI:18420"/>
        <label>1</label>
    </ligand>
</feature>
<comment type="subcellular location">
    <subcellularLocation>
        <location evidence="1 13">Cytoplasm</location>
    </subcellularLocation>
</comment>
<dbReference type="EC" id="6.1.1.6" evidence="13"/>
<name>A0A5B8RU17_9BURK</name>
<dbReference type="FunFam" id="2.40.50.140:FF:000024">
    <property type="entry name" value="Lysine--tRNA ligase"/>
    <property type="match status" value="1"/>
</dbReference>
<dbReference type="Gene3D" id="3.30.930.10">
    <property type="entry name" value="Bira Bifunctional Protein, Domain 2"/>
    <property type="match status" value="1"/>
</dbReference>
<dbReference type="OrthoDB" id="9802326at2"/>
<keyword evidence="7 13" id="KW-0547">Nucleotide-binding</keyword>
<keyword evidence="9 13" id="KW-0460">Magnesium</keyword>
<dbReference type="RefSeq" id="WP_146911758.1">
    <property type="nucleotide sequence ID" value="NZ_CP042344.1"/>
</dbReference>
<keyword evidence="4 13" id="KW-0963">Cytoplasm</keyword>
<sequence length="516" mass="58151">MQTIDSAAVPTGSDESQLIAERKDKLRLLRERQAQGLGVAFPNDFKPARHAAELQARYGEVDDAELQAQAVQVSVAGRMMLKRVMGKASFATLQDGSLGATGGRIQLYITRDALGEELYADFKRWDLGDILGASGTLMKTRTGELSIKVGALRLLTKSLRPLPDKFHGMQDQEMKYRQRYLDLMTDEAARRRFIARSQAVSGIRAFMVEHGFLEVETPMLHPIPGGANAKPFVTHHNALDQEMYLRIAPELYLKRLVVGGFERVFEINRNFRNEGISVRHNPEFTMMEFYAAYWNYRDLMDYTEQLLRDAALKASGTLQLTYGGRAVDLAAPFARMTIREAILAHTDAGAGVDDARWLTAALRKLGLKEEKDQLSRRSLASLQVLYFEETVEEKLWQPTFIMEHPTEISPLARANDERPEVTERFELYITGREMANGFSELNDAQDQAARFAAQVQAKDAGDEEAMYYDHDFVRALEYGLPPTGGCGIGIDRLMMLLTDSPSIRDVILFPALRREQ</sequence>
<dbReference type="CDD" id="cd00775">
    <property type="entry name" value="LysRS_core"/>
    <property type="match status" value="1"/>
</dbReference>
<evidence type="ECO:0000256" key="8">
    <source>
        <dbReference type="ARBA" id="ARBA00022840"/>
    </source>
</evidence>
<evidence type="ECO:0000313" key="17">
    <source>
        <dbReference type="Proteomes" id="UP000321199"/>
    </source>
</evidence>
<dbReference type="GO" id="GO:0005524">
    <property type="term" value="F:ATP binding"/>
    <property type="evidence" value="ECO:0007669"/>
    <property type="project" value="UniProtKB-UniRule"/>
</dbReference>
<protein>
    <recommendedName>
        <fullName evidence="13">Lysine--tRNA ligase</fullName>
        <ecNumber evidence="13">6.1.1.6</ecNumber>
    </recommendedName>
    <alternativeName>
        <fullName evidence="13">Lysyl-tRNA synthetase</fullName>
        <shortName evidence="13">LysRS</shortName>
    </alternativeName>
</protein>
<evidence type="ECO:0000256" key="1">
    <source>
        <dbReference type="ARBA" id="ARBA00004496"/>
    </source>
</evidence>
<evidence type="ECO:0000256" key="3">
    <source>
        <dbReference type="ARBA" id="ARBA00011738"/>
    </source>
</evidence>
<proteinExistence type="inferred from homology"/>
<feature type="binding site" evidence="13">
    <location>
        <position position="433"/>
    </location>
    <ligand>
        <name>Mg(2+)</name>
        <dbReference type="ChEBI" id="CHEBI:18420"/>
        <label>2</label>
    </ligand>
</feature>
<dbReference type="PANTHER" id="PTHR42918:SF15">
    <property type="entry name" value="LYSINE--TRNA LIGASE, CHLOROPLASTIC_MITOCHONDRIAL"/>
    <property type="match status" value="1"/>
</dbReference>
<accession>A0A5B8RU17</accession>
<evidence type="ECO:0000256" key="14">
    <source>
        <dbReference type="RuleBase" id="RU000336"/>
    </source>
</evidence>
<evidence type="ECO:0000256" key="11">
    <source>
        <dbReference type="ARBA" id="ARBA00023146"/>
    </source>
</evidence>
<dbReference type="KEGG" id="cof:FOZ74_03440"/>
<dbReference type="GO" id="GO:0006430">
    <property type="term" value="P:lysyl-tRNA aminoacylation"/>
    <property type="evidence" value="ECO:0007669"/>
    <property type="project" value="UniProtKB-UniRule"/>
</dbReference>
<dbReference type="InterPro" id="IPR004365">
    <property type="entry name" value="NA-bd_OB_tRNA"/>
</dbReference>
<gene>
    <name evidence="13 16" type="primary">lysS</name>
    <name evidence="16" type="ORF">FOZ74_03440</name>
</gene>
<dbReference type="GO" id="GO:0000049">
    <property type="term" value="F:tRNA binding"/>
    <property type="evidence" value="ECO:0007669"/>
    <property type="project" value="TreeGrafter"/>
</dbReference>
<dbReference type="PANTHER" id="PTHR42918">
    <property type="entry name" value="LYSYL-TRNA SYNTHETASE"/>
    <property type="match status" value="1"/>
</dbReference>
<dbReference type="GO" id="GO:0004824">
    <property type="term" value="F:lysine-tRNA ligase activity"/>
    <property type="evidence" value="ECO:0007669"/>
    <property type="project" value="UniProtKB-UniRule"/>
</dbReference>
<evidence type="ECO:0000256" key="2">
    <source>
        <dbReference type="ARBA" id="ARBA00008226"/>
    </source>
</evidence>
<keyword evidence="8 13" id="KW-0067">ATP-binding</keyword>
<evidence type="ECO:0000259" key="15">
    <source>
        <dbReference type="PROSITE" id="PS50862"/>
    </source>
</evidence>
<dbReference type="NCBIfam" id="NF001756">
    <property type="entry name" value="PRK00484.1"/>
    <property type="match status" value="1"/>
</dbReference>
<comment type="cofactor">
    <cofactor evidence="13 14">
        <name>Mg(2+)</name>
        <dbReference type="ChEBI" id="CHEBI:18420"/>
    </cofactor>
    <text evidence="13 14">Binds 3 Mg(2+) ions per subunit.</text>
</comment>
<reference evidence="16 17" key="1">
    <citation type="submission" date="2019-07" db="EMBL/GenBank/DDBJ databases">
        <title>Complete genome sequence of Comamonas sp. NLF 7-7 isolated from livestock.</title>
        <authorList>
            <person name="Kim D.H."/>
            <person name="Kim J.G."/>
        </authorList>
    </citation>
    <scope>NUCLEOTIDE SEQUENCE [LARGE SCALE GENOMIC DNA]</scope>
    <source>
        <strain evidence="16 17">NLF 7-7</strain>
    </source>
</reference>
<dbReference type="Pfam" id="PF01336">
    <property type="entry name" value="tRNA_anti-codon"/>
    <property type="match status" value="1"/>
</dbReference>
<dbReference type="EMBL" id="CP042344">
    <property type="protein sequence ID" value="QEA12164.1"/>
    <property type="molecule type" value="Genomic_DNA"/>
</dbReference>
<evidence type="ECO:0000256" key="7">
    <source>
        <dbReference type="ARBA" id="ARBA00022741"/>
    </source>
</evidence>
<evidence type="ECO:0000256" key="4">
    <source>
        <dbReference type="ARBA" id="ARBA00022490"/>
    </source>
</evidence>
<dbReference type="InterPro" id="IPR044136">
    <property type="entry name" value="Lys-tRNA-ligase_II_N"/>
</dbReference>
<organism evidence="16 17">
    <name type="scientific">Comamonas flocculans</name>
    <dbReference type="NCBI Taxonomy" id="2597701"/>
    <lineage>
        <taxon>Bacteria</taxon>
        <taxon>Pseudomonadati</taxon>
        <taxon>Pseudomonadota</taxon>
        <taxon>Betaproteobacteria</taxon>
        <taxon>Burkholderiales</taxon>
        <taxon>Comamonadaceae</taxon>
        <taxon>Comamonas</taxon>
    </lineage>
</organism>
<comment type="catalytic activity">
    <reaction evidence="12 13 14">
        <text>tRNA(Lys) + L-lysine + ATP = L-lysyl-tRNA(Lys) + AMP + diphosphate</text>
        <dbReference type="Rhea" id="RHEA:20792"/>
        <dbReference type="Rhea" id="RHEA-COMP:9696"/>
        <dbReference type="Rhea" id="RHEA-COMP:9697"/>
        <dbReference type="ChEBI" id="CHEBI:30616"/>
        <dbReference type="ChEBI" id="CHEBI:32551"/>
        <dbReference type="ChEBI" id="CHEBI:33019"/>
        <dbReference type="ChEBI" id="CHEBI:78442"/>
        <dbReference type="ChEBI" id="CHEBI:78529"/>
        <dbReference type="ChEBI" id="CHEBI:456215"/>
        <dbReference type="EC" id="6.1.1.6"/>
    </reaction>
</comment>
<dbReference type="InterPro" id="IPR012340">
    <property type="entry name" value="NA-bd_OB-fold"/>
</dbReference>
<dbReference type="CDD" id="cd04322">
    <property type="entry name" value="LysRS_N"/>
    <property type="match status" value="1"/>
</dbReference>
<dbReference type="PROSITE" id="PS50862">
    <property type="entry name" value="AA_TRNA_LIGASE_II"/>
    <property type="match status" value="1"/>
</dbReference>
<keyword evidence="11 13" id="KW-0030">Aminoacyl-tRNA synthetase</keyword>
<dbReference type="InterPro" id="IPR004364">
    <property type="entry name" value="Aa-tRNA-synt_II"/>
</dbReference>
<dbReference type="PRINTS" id="PR00982">
    <property type="entry name" value="TRNASYNTHLYS"/>
</dbReference>
<dbReference type="InterPro" id="IPR002313">
    <property type="entry name" value="Lys-tRNA-ligase_II"/>
</dbReference>
<evidence type="ECO:0000256" key="5">
    <source>
        <dbReference type="ARBA" id="ARBA00022598"/>
    </source>
</evidence>
<dbReference type="InterPro" id="IPR045864">
    <property type="entry name" value="aa-tRNA-synth_II/BPL/LPL"/>
</dbReference>
<evidence type="ECO:0000256" key="9">
    <source>
        <dbReference type="ARBA" id="ARBA00022842"/>
    </source>
</evidence>
<dbReference type="SUPFAM" id="SSF55681">
    <property type="entry name" value="Class II aaRS and biotin synthetases"/>
    <property type="match status" value="1"/>
</dbReference>
<evidence type="ECO:0000256" key="13">
    <source>
        <dbReference type="HAMAP-Rule" id="MF_00252"/>
    </source>
</evidence>
<keyword evidence="6 13" id="KW-0479">Metal-binding</keyword>
<comment type="similarity">
    <text evidence="2 13">Belongs to the class-II aminoacyl-tRNA synthetase family.</text>
</comment>
<dbReference type="GO" id="GO:0042803">
    <property type="term" value="F:protein homodimerization activity"/>
    <property type="evidence" value="ECO:0007669"/>
    <property type="project" value="UniProtKB-ARBA"/>
</dbReference>
<dbReference type="GO" id="GO:0000287">
    <property type="term" value="F:magnesium ion binding"/>
    <property type="evidence" value="ECO:0007669"/>
    <property type="project" value="UniProtKB-UniRule"/>
</dbReference>
<comment type="subunit">
    <text evidence="3 13">Homodimer.</text>
</comment>
<keyword evidence="10 13" id="KW-0648">Protein biosynthesis</keyword>
<dbReference type="InterPro" id="IPR018149">
    <property type="entry name" value="Lys-tRNA-synth_II_C"/>
</dbReference>
<dbReference type="Gene3D" id="2.40.50.140">
    <property type="entry name" value="Nucleic acid-binding proteins"/>
    <property type="match status" value="1"/>
</dbReference>
<dbReference type="FunFam" id="3.30.930.10:FF:000001">
    <property type="entry name" value="Lysine--tRNA ligase"/>
    <property type="match status" value="1"/>
</dbReference>